<evidence type="ECO:0000259" key="5">
    <source>
        <dbReference type="PROSITE" id="PS50887"/>
    </source>
</evidence>
<dbReference type="PANTHER" id="PTHR44757">
    <property type="entry name" value="DIGUANYLATE CYCLASE DGCP"/>
    <property type="match status" value="1"/>
</dbReference>
<dbReference type="InterPro" id="IPR029787">
    <property type="entry name" value="Nucleotide_cyclase"/>
</dbReference>
<dbReference type="STRING" id="62928.azo2685"/>
<dbReference type="SUPFAM" id="SSF141868">
    <property type="entry name" value="EAL domain-like"/>
    <property type="match status" value="1"/>
</dbReference>
<dbReference type="Gene3D" id="3.30.70.270">
    <property type="match status" value="1"/>
</dbReference>
<dbReference type="InterPro" id="IPR001633">
    <property type="entry name" value="EAL_dom"/>
</dbReference>
<dbReference type="RefSeq" id="WP_011766412.1">
    <property type="nucleotide sequence ID" value="NC_008702.1"/>
</dbReference>
<dbReference type="FunFam" id="3.30.70.270:FF:000001">
    <property type="entry name" value="Diguanylate cyclase domain protein"/>
    <property type="match status" value="1"/>
</dbReference>
<proteinExistence type="predicted"/>
<dbReference type="AlphaFoldDB" id="A1K8Z7"/>
<dbReference type="EMBL" id="AM406670">
    <property type="protein sequence ID" value="CAL95302.1"/>
    <property type="molecule type" value="Genomic_DNA"/>
</dbReference>
<feature type="transmembrane region" description="Helical" evidence="3">
    <location>
        <begin position="203"/>
        <end position="222"/>
    </location>
</feature>
<dbReference type="FunFam" id="3.20.20.450:FF:000001">
    <property type="entry name" value="Cyclic di-GMP phosphodiesterase yahA"/>
    <property type="match status" value="1"/>
</dbReference>
<dbReference type="Pfam" id="PF00990">
    <property type="entry name" value="GGDEF"/>
    <property type="match status" value="1"/>
</dbReference>
<dbReference type="HOGENOM" id="CLU_000445_70_50_4"/>
<dbReference type="InterPro" id="IPR035919">
    <property type="entry name" value="EAL_sf"/>
</dbReference>
<dbReference type="SMART" id="SM00052">
    <property type="entry name" value="EAL"/>
    <property type="match status" value="1"/>
</dbReference>
<dbReference type="SUPFAM" id="SSF55073">
    <property type="entry name" value="Nucleotide cyclase"/>
    <property type="match status" value="1"/>
</dbReference>
<feature type="region of interest" description="Disordered" evidence="2">
    <location>
        <begin position="1"/>
        <end position="24"/>
    </location>
</feature>
<dbReference type="Gene3D" id="3.20.20.450">
    <property type="entry name" value="EAL domain"/>
    <property type="match status" value="1"/>
</dbReference>
<feature type="compositionally biased region" description="Low complexity" evidence="2">
    <location>
        <begin position="7"/>
        <end position="24"/>
    </location>
</feature>
<dbReference type="PROSITE" id="PS50883">
    <property type="entry name" value="EAL"/>
    <property type="match status" value="1"/>
</dbReference>
<dbReference type="Pfam" id="PF00563">
    <property type="entry name" value="EAL"/>
    <property type="match status" value="1"/>
</dbReference>
<evidence type="ECO:0000313" key="7">
    <source>
        <dbReference type="Proteomes" id="UP000002588"/>
    </source>
</evidence>
<dbReference type="InterPro" id="IPR043128">
    <property type="entry name" value="Rev_trsase/Diguanyl_cyclase"/>
</dbReference>
<comment type="catalytic activity">
    <reaction evidence="1">
        <text>3',3'-c-di-GMP + H2O = 5'-phosphoguanylyl(3'-&gt;5')guanosine + H(+)</text>
        <dbReference type="Rhea" id="RHEA:24902"/>
        <dbReference type="ChEBI" id="CHEBI:15377"/>
        <dbReference type="ChEBI" id="CHEBI:15378"/>
        <dbReference type="ChEBI" id="CHEBI:58754"/>
        <dbReference type="ChEBI" id="CHEBI:58805"/>
        <dbReference type="EC" id="3.1.4.52"/>
    </reaction>
    <physiologicalReaction direction="left-to-right" evidence="1">
        <dbReference type="Rhea" id="RHEA:24903"/>
    </physiologicalReaction>
</comment>
<reference evidence="6 7" key="1">
    <citation type="journal article" date="2006" name="Nat. Biotechnol.">
        <title>Complete genome of the mutualistic, N2-fixing grass endophyte Azoarcus sp. strain BH72.</title>
        <authorList>
            <person name="Krause A."/>
            <person name="Ramakumar A."/>
            <person name="Bartels D."/>
            <person name="Battistoni F."/>
            <person name="Bekel T."/>
            <person name="Boch J."/>
            <person name="Boehm M."/>
            <person name="Friedrich F."/>
            <person name="Hurek T."/>
            <person name="Krause L."/>
            <person name="Linke B."/>
            <person name="McHardy A.C."/>
            <person name="Sarkar A."/>
            <person name="Schneiker S."/>
            <person name="Syed A.A."/>
            <person name="Thauer R."/>
            <person name="Vorhoelter F.-J."/>
            <person name="Weidner S."/>
            <person name="Puehler A."/>
            <person name="Reinhold-Hurek B."/>
            <person name="Kaiser O."/>
            <person name="Goesmann A."/>
        </authorList>
    </citation>
    <scope>NUCLEOTIDE SEQUENCE [LARGE SCALE GENOMIC DNA]</scope>
    <source>
        <strain evidence="6 7">BH72</strain>
    </source>
</reference>
<dbReference type="CDD" id="cd01948">
    <property type="entry name" value="EAL"/>
    <property type="match status" value="1"/>
</dbReference>
<dbReference type="PROSITE" id="PS50887">
    <property type="entry name" value="GGDEF"/>
    <property type="match status" value="1"/>
</dbReference>
<evidence type="ECO:0000259" key="4">
    <source>
        <dbReference type="PROSITE" id="PS50883"/>
    </source>
</evidence>
<dbReference type="Proteomes" id="UP000002588">
    <property type="component" value="Chromosome"/>
</dbReference>
<gene>
    <name evidence="6" type="ordered locus">azo2685</name>
</gene>
<feature type="domain" description="GGDEF" evidence="5">
    <location>
        <begin position="288"/>
        <end position="421"/>
    </location>
</feature>
<keyword evidence="3" id="KW-0472">Membrane</keyword>
<accession>A1K8Z7</accession>
<dbReference type="InterPro" id="IPR000160">
    <property type="entry name" value="GGDEF_dom"/>
</dbReference>
<dbReference type="CDD" id="cd01949">
    <property type="entry name" value="GGDEF"/>
    <property type="match status" value="1"/>
</dbReference>
<dbReference type="InterPro" id="IPR052155">
    <property type="entry name" value="Biofilm_reg_signaling"/>
</dbReference>
<evidence type="ECO:0000256" key="2">
    <source>
        <dbReference type="SAM" id="MobiDB-lite"/>
    </source>
</evidence>
<dbReference type="SMART" id="SM00267">
    <property type="entry name" value="GGDEF"/>
    <property type="match status" value="1"/>
</dbReference>
<dbReference type="GO" id="GO:0071732">
    <property type="term" value="P:cellular response to nitric oxide"/>
    <property type="evidence" value="ECO:0007669"/>
    <property type="project" value="UniProtKB-ARBA"/>
</dbReference>
<name>A1K8Z7_AZOSB</name>
<evidence type="ECO:0000256" key="3">
    <source>
        <dbReference type="SAM" id="Phobius"/>
    </source>
</evidence>
<dbReference type="GO" id="GO:0071111">
    <property type="term" value="F:cyclic-guanylate-specific phosphodiesterase activity"/>
    <property type="evidence" value="ECO:0007669"/>
    <property type="project" value="UniProtKB-EC"/>
</dbReference>
<keyword evidence="3" id="KW-1133">Transmembrane helix</keyword>
<keyword evidence="7" id="KW-1185">Reference proteome</keyword>
<feature type="transmembrane region" description="Helical" evidence="3">
    <location>
        <begin position="34"/>
        <end position="54"/>
    </location>
</feature>
<feature type="domain" description="EAL" evidence="4">
    <location>
        <begin position="430"/>
        <end position="684"/>
    </location>
</feature>
<evidence type="ECO:0000313" key="6">
    <source>
        <dbReference type="EMBL" id="CAL95302.1"/>
    </source>
</evidence>
<dbReference type="eggNOG" id="COG5001">
    <property type="taxonomic scope" value="Bacteria"/>
</dbReference>
<organism evidence="6 7">
    <name type="scientific">Azoarcus sp. (strain BH72)</name>
    <dbReference type="NCBI Taxonomy" id="418699"/>
    <lineage>
        <taxon>Bacteria</taxon>
        <taxon>Pseudomonadati</taxon>
        <taxon>Pseudomonadota</taxon>
        <taxon>Betaproteobacteria</taxon>
        <taxon>Rhodocyclales</taxon>
        <taxon>Zoogloeaceae</taxon>
        <taxon>Azoarcus</taxon>
    </lineage>
</organism>
<evidence type="ECO:0000256" key="1">
    <source>
        <dbReference type="ARBA" id="ARBA00051114"/>
    </source>
</evidence>
<dbReference type="NCBIfam" id="TIGR00254">
    <property type="entry name" value="GGDEF"/>
    <property type="match status" value="1"/>
</dbReference>
<keyword evidence="3" id="KW-0812">Transmembrane</keyword>
<protein>
    <submittedName>
        <fullName evidence="6">GGDEF/EAL/PAS-domain containing protein</fullName>
    </submittedName>
</protein>
<dbReference type="PANTHER" id="PTHR44757:SF2">
    <property type="entry name" value="BIOFILM ARCHITECTURE MAINTENANCE PROTEIN MBAA"/>
    <property type="match status" value="1"/>
</dbReference>
<sequence length="691" mass="76064">MTDTCLPPASLSPSADGAAPPAAAQRRRKRIDSWAGLTMGPLLLVTLLVAAIWAGQSVHTERERALAIRTTFSHQESVLRMLAADETPANGMDDHATDESALINQLAAQVATNPALASTLTLLDPAGRVLWTPAFRPAPSPQAAQLRPGTPGSLSHSVVPLVGGNARLVTELALPHTGLRLRATRELDEVLGLPDAGRSNLRGWGWGVTLALIAAAALLAFIGHRQHRLYRQLCRAGDENQRLIDRLRDERSRAYQLASHDHLTGLPNRLLFTELANSHLSRARRSHAPFVMMFLDLDRFKRINDTLGHRVGDLLLQEVALRLRQTVRETDIVARLGGDEFVLLLTELDALDDASRVARKLIEAIGQPMVLDGHEIEMRPSVGIAIHPRDGMDVEAMMRNADSAMYEAKRSGSGRFHYYDPSLNSRSSLQLDLNGRFRRAILGNEFVLHYQPRVTLNGFRVTSLEALIRWQHPERGLVPPGEFIEYAEQEGLVVELGNWVVREACRQIAAWIAEGLEIVPVAINVSPKQLRDHSFVEVIRESVAHYGIRPALLEIEITERCVVEDFERPRAALETLSALGLKIALDDYGTGFSSLSYLKQLPIDIIKIDRSFISDIRNARHDAAIVASTIALGHNLGLTVIAEGVETREQVIYLRTAGCDEVQGYYFQKPAPPDAIRPLLAAGSQPMTAAG</sequence>
<dbReference type="KEGG" id="azo:azo2685"/>